<dbReference type="AlphaFoldDB" id="A0A8X7R560"/>
<evidence type="ECO:0000259" key="1">
    <source>
        <dbReference type="Pfam" id="PF13966"/>
    </source>
</evidence>
<dbReference type="Proteomes" id="UP000886595">
    <property type="component" value="Unassembled WGS sequence"/>
</dbReference>
<reference evidence="2 3" key="1">
    <citation type="submission" date="2020-02" db="EMBL/GenBank/DDBJ databases">
        <authorList>
            <person name="Ma Q."/>
            <person name="Huang Y."/>
            <person name="Song X."/>
            <person name="Pei D."/>
        </authorList>
    </citation>
    <scope>NUCLEOTIDE SEQUENCE [LARGE SCALE GENOMIC DNA]</scope>
    <source>
        <strain evidence="2">Sxm20200214</strain>
        <tissue evidence="2">Leaf</tissue>
    </source>
</reference>
<evidence type="ECO:0000313" key="3">
    <source>
        <dbReference type="Proteomes" id="UP000886595"/>
    </source>
</evidence>
<dbReference type="Pfam" id="PF13966">
    <property type="entry name" value="zf-RVT"/>
    <property type="match status" value="1"/>
</dbReference>
<dbReference type="PANTHER" id="PTHR47746:SF62">
    <property type="entry name" value="BNAC04G48790D PROTEIN"/>
    <property type="match status" value="1"/>
</dbReference>
<gene>
    <name evidence="2" type="ORF">Bca52824_053062</name>
</gene>
<evidence type="ECO:0000313" key="2">
    <source>
        <dbReference type="EMBL" id="KAG2281842.1"/>
    </source>
</evidence>
<dbReference type="PANTHER" id="PTHR47746">
    <property type="entry name" value="ZF-RVT DOMAIN-CONTAINING PROTEIN"/>
    <property type="match status" value="1"/>
</dbReference>
<feature type="domain" description="Reverse transcriptase zinc-binding" evidence="1">
    <location>
        <begin position="96"/>
        <end position="178"/>
    </location>
</feature>
<organism evidence="2 3">
    <name type="scientific">Brassica carinata</name>
    <name type="common">Ethiopian mustard</name>
    <name type="synonym">Abyssinian cabbage</name>
    <dbReference type="NCBI Taxonomy" id="52824"/>
    <lineage>
        <taxon>Eukaryota</taxon>
        <taxon>Viridiplantae</taxon>
        <taxon>Streptophyta</taxon>
        <taxon>Embryophyta</taxon>
        <taxon>Tracheophyta</taxon>
        <taxon>Spermatophyta</taxon>
        <taxon>Magnoliopsida</taxon>
        <taxon>eudicotyledons</taxon>
        <taxon>Gunneridae</taxon>
        <taxon>Pentapetalae</taxon>
        <taxon>rosids</taxon>
        <taxon>malvids</taxon>
        <taxon>Brassicales</taxon>
        <taxon>Brassicaceae</taxon>
        <taxon>Brassiceae</taxon>
        <taxon>Brassica</taxon>
    </lineage>
</organism>
<keyword evidence="3" id="KW-1185">Reference proteome</keyword>
<comment type="caution">
    <text evidence="2">The sequence shown here is derived from an EMBL/GenBank/DDBJ whole genome shotgun (WGS) entry which is preliminary data.</text>
</comment>
<proteinExistence type="predicted"/>
<sequence length="269" mass="32006">MEVHNGQNVRFWTDIWHPQGRLIEIAGEIGTLKLGVTRTALICDVRNETGWAFRRCRDGQMRELINLVETHRMEENTHLQDVVLWRKNETEFCKHFSTAKTWHRIRTHGPSKEWSKVIWFMFGVPRFAFITWLAIRNMLSTGERMRSWGQVQGCIFCGEPNETRDHLFFACPYTYTLWIEVVGTLLGRPPDPDWKNTLQHLITHGFGELEYILVRLVFQTTVYMIWRERNDRRHLKKPRQSNLLAKIIDKTVKNRITTTVYTKKPRLRV</sequence>
<accession>A0A8X7R560</accession>
<name>A0A8X7R560_BRACI</name>
<dbReference type="OrthoDB" id="1938625at2759"/>
<dbReference type="InterPro" id="IPR026960">
    <property type="entry name" value="RVT-Znf"/>
</dbReference>
<protein>
    <recommendedName>
        <fullName evidence="1">Reverse transcriptase zinc-binding domain-containing protein</fullName>
    </recommendedName>
</protein>
<dbReference type="EMBL" id="JAAMPC010000011">
    <property type="protein sequence ID" value="KAG2281842.1"/>
    <property type="molecule type" value="Genomic_DNA"/>
</dbReference>